<dbReference type="Gene3D" id="3.40.50.300">
    <property type="entry name" value="P-loop containing nucleotide triphosphate hydrolases"/>
    <property type="match status" value="1"/>
</dbReference>
<evidence type="ECO:0000313" key="4">
    <source>
        <dbReference type="Proteomes" id="UP000728032"/>
    </source>
</evidence>
<dbReference type="GO" id="GO:0005525">
    <property type="term" value="F:GTP binding"/>
    <property type="evidence" value="ECO:0007669"/>
    <property type="project" value="InterPro"/>
</dbReference>
<dbReference type="SMART" id="SM00176">
    <property type="entry name" value="RAN"/>
    <property type="match status" value="1"/>
</dbReference>
<dbReference type="Proteomes" id="UP000728032">
    <property type="component" value="Unassembled WGS sequence"/>
</dbReference>
<accession>A0A7R9MD60</accession>
<dbReference type="InterPro" id="IPR027417">
    <property type="entry name" value="P-loop_NTPase"/>
</dbReference>
<evidence type="ECO:0000256" key="1">
    <source>
        <dbReference type="ARBA" id="ARBA00006270"/>
    </source>
</evidence>
<dbReference type="EMBL" id="CAJPVJ010013333">
    <property type="protein sequence ID" value="CAG2174796.1"/>
    <property type="molecule type" value="Genomic_DNA"/>
</dbReference>
<dbReference type="SUPFAM" id="SSF52540">
    <property type="entry name" value="P-loop containing nucleoside triphosphate hydrolases"/>
    <property type="match status" value="1"/>
</dbReference>
<dbReference type="EMBL" id="OC928158">
    <property type="protein sequence ID" value="CAD7657610.1"/>
    <property type="molecule type" value="Genomic_DNA"/>
</dbReference>
<evidence type="ECO:0000313" key="3">
    <source>
        <dbReference type="EMBL" id="CAD7657610.1"/>
    </source>
</evidence>
<dbReference type="AlphaFoldDB" id="A0A7R9MD60"/>
<protein>
    <submittedName>
        <fullName evidence="3">Uncharacterized protein</fullName>
    </submittedName>
</protein>
<dbReference type="SMART" id="SM00174">
    <property type="entry name" value="RHO"/>
    <property type="match status" value="1"/>
</dbReference>
<dbReference type="NCBIfam" id="TIGR00231">
    <property type="entry name" value="small_GTP"/>
    <property type="match status" value="1"/>
</dbReference>
<dbReference type="InterPro" id="IPR005225">
    <property type="entry name" value="Small_GTP-bd"/>
</dbReference>
<comment type="similarity">
    <text evidence="1">Belongs to the small GTPase superfamily. Rab family.</text>
</comment>
<dbReference type="OrthoDB" id="6490854at2759"/>
<dbReference type="PROSITE" id="PS51421">
    <property type="entry name" value="RAS"/>
    <property type="match status" value="1"/>
</dbReference>
<dbReference type="GO" id="GO:0003924">
    <property type="term" value="F:GTPase activity"/>
    <property type="evidence" value="ECO:0007669"/>
    <property type="project" value="InterPro"/>
</dbReference>
<proteinExistence type="inferred from homology"/>
<dbReference type="Pfam" id="PF00071">
    <property type="entry name" value="Ras"/>
    <property type="match status" value="1"/>
</dbReference>
<evidence type="ECO:0000256" key="2">
    <source>
        <dbReference type="ARBA" id="ARBA00022741"/>
    </source>
</evidence>
<dbReference type="PROSITE" id="PS51420">
    <property type="entry name" value="RHO"/>
    <property type="match status" value="1"/>
</dbReference>
<dbReference type="PANTHER" id="PTHR47978">
    <property type="match status" value="1"/>
</dbReference>
<gene>
    <name evidence="3" type="ORF">ONB1V03_LOCUS14236</name>
</gene>
<dbReference type="InterPro" id="IPR001806">
    <property type="entry name" value="Small_GTPase"/>
</dbReference>
<dbReference type="SMART" id="SM00173">
    <property type="entry name" value="RAS"/>
    <property type="match status" value="1"/>
</dbReference>
<reference evidence="3" key="1">
    <citation type="submission" date="2020-11" db="EMBL/GenBank/DDBJ databases">
        <authorList>
            <person name="Tran Van P."/>
        </authorList>
    </citation>
    <scope>NUCLEOTIDE SEQUENCE</scope>
</reference>
<dbReference type="PROSITE" id="PS51419">
    <property type="entry name" value="RAB"/>
    <property type="match status" value="1"/>
</dbReference>
<keyword evidence="2" id="KW-0547">Nucleotide-binding</keyword>
<dbReference type="FunFam" id="3.40.50.300:FF:000823">
    <property type="entry name" value="Small GTPase RAB, putative"/>
    <property type="match status" value="1"/>
</dbReference>
<organism evidence="3">
    <name type="scientific">Oppiella nova</name>
    <dbReference type="NCBI Taxonomy" id="334625"/>
    <lineage>
        <taxon>Eukaryota</taxon>
        <taxon>Metazoa</taxon>
        <taxon>Ecdysozoa</taxon>
        <taxon>Arthropoda</taxon>
        <taxon>Chelicerata</taxon>
        <taxon>Arachnida</taxon>
        <taxon>Acari</taxon>
        <taxon>Acariformes</taxon>
        <taxon>Sarcoptiformes</taxon>
        <taxon>Oribatida</taxon>
        <taxon>Brachypylina</taxon>
        <taxon>Oppioidea</taxon>
        <taxon>Oppiidae</taxon>
        <taxon>Oppiella</taxon>
    </lineage>
</organism>
<dbReference type="SMART" id="SM00175">
    <property type="entry name" value="RAB"/>
    <property type="match status" value="1"/>
</dbReference>
<dbReference type="PRINTS" id="PR00449">
    <property type="entry name" value="RASTRNSFRMNG"/>
</dbReference>
<sequence>MSDSDTNGRTFKLVFIGDSGVGKTSLVERTVRNSFNESTDLTIGAAFHKYVLRTDSNSTVTFNIWDTAGQERYRSLGPIYYRGSDAAILVYDITNTNSFENIEFWIYSLKSVLGQDIVMALVGNKSDLEHRRSVDYKEAKRFANKNDLIFMETSAKTALNIDQMLKKLSQELIKRKKCGDNSGHHQNGTQLKLDKHSKPYIKRKCC</sequence>
<keyword evidence="4" id="KW-1185">Reference proteome</keyword>
<name>A0A7R9MD60_9ACAR</name>